<dbReference type="InterPro" id="IPR050091">
    <property type="entry name" value="PKS_NRPS_Biosynth_Enz"/>
</dbReference>
<feature type="domain" description="Carrier" evidence="10">
    <location>
        <begin position="1681"/>
        <end position="1758"/>
    </location>
</feature>
<evidence type="ECO:0000256" key="3">
    <source>
        <dbReference type="ARBA" id="ARBA00022450"/>
    </source>
</evidence>
<evidence type="ECO:0000256" key="1">
    <source>
        <dbReference type="ARBA" id="ARBA00001957"/>
    </source>
</evidence>
<dbReference type="InterPro" id="IPR036736">
    <property type="entry name" value="ACP-like_sf"/>
</dbReference>
<dbReference type="CDD" id="cd08956">
    <property type="entry name" value="KR_3_FAS_SDR_x"/>
    <property type="match status" value="1"/>
</dbReference>
<dbReference type="InterPro" id="IPR016036">
    <property type="entry name" value="Malonyl_transacylase_ACP-bd"/>
</dbReference>
<dbReference type="Pfam" id="PF08990">
    <property type="entry name" value="Docking"/>
    <property type="match status" value="1"/>
</dbReference>
<dbReference type="EMBL" id="JACHBR010000001">
    <property type="protein sequence ID" value="MBB5627515.1"/>
    <property type="molecule type" value="Genomic_DNA"/>
</dbReference>
<dbReference type="Gene3D" id="3.40.50.720">
    <property type="entry name" value="NAD(P)-binding Rossmann-like Domain"/>
    <property type="match status" value="1"/>
</dbReference>
<dbReference type="InterPro" id="IPR016039">
    <property type="entry name" value="Thiolase-like"/>
</dbReference>
<dbReference type="Pfam" id="PF00109">
    <property type="entry name" value="ketoacyl-synt"/>
    <property type="match status" value="1"/>
</dbReference>
<dbReference type="InterPro" id="IPR049551">
    <property type="entry name" value="PKS_DH_C"/>
</dbReference>
<dbReference type="InterPro" id="IPR020807">
    <property type="entry name" value="PKS_DH"/>
</dbReference>
<dbReference type="PROSITE" id="PS00012">
    <property type="entry name" value="PHOSPHOPANTETHEINE"/>
    <property type="match status" value="1"/>
</dbReference>
<keyword evidence="3" id="KW-0596">Phosphopantetheine</keyword>
<dbReference type="PROSITE" id="PS52004">
    <property type="entry name" value="KS3_2"/>
    <property type="match status" value="1"/>
</dbReference>
<feature type="domain" description="Ketosynthase family 3 (KS3)" evidence="11">
    <location>
        <begin position="32"/>
        <end position="454"/>
    </location>
</feature>
<dbReference type="InterPro" id="IPR015083">
    <property type="entry name" value="NorB/c/GfsB-D-like_docking"/>
</dbReference>
<dbReference type="SMART" id="SM00823">
    <property type="entry name" value="PKS_PP"/>
    <property type="match status" value="1"/>
</dbReference>
<keyword evidence="6" id="KW-0045">Antibiotic biosynthesis</keyword>
<dbReference type="InterPro" id="IPR013968">
    <property type="entry name" value="PKS_KR"/>
</dbReference>
<dbReference type="GO" id="GO:0033068">
    <property type="term" value="P:macrolide biosynthetic process"/>
    <property type="evidence" value="ECO:0007669"/>
    <property type="project" value="UniProtKB-ARBA"/>
</dbReference>
<dbReference type="InterPro" id="IPR032821">
    <property type="entry name" value="PKS_assoc"/>
</dbReference>
<comment type="cofactor">
    <cofactor evidence="1">
        <name>pantetheine 4'-phosphate</name>
        <dbReference type="ChEBI" id="CHEBI:47942"/>
    </cofactor>
</comment>
<dbReference type="PROSITE" id="PS52019">
    <property type="entry name" value="PKS_MFAS_DH"/>
    <property type="match status" value="1"/>
</dbReference>
<dbReference type="Proteomes" id="UP000588112">
    <property type="component" value="Unassembled WGS sequence"/>
</dbReference>
<dbReference type="InterPro" id="IPR014043">
    <property type="entry name" value="Acyl_transferase_dom"/>
</dbReference>
<sequence length="1850" mass="191312">MSTEEKLRDYLKRVTAELLDTRERLAVAESGGPSVAIVGMACRFPGGVSSPEDYWRLMLQEEIGVTGIPEDRNWDLGNVRDQPVSPRGGFLRDAAGFDAGFFEISPREAVAMDPQHRLLLEIAWETLERAGIPPDSLRGTPTGVYVGMIGGDYSTLLNASPEGVAGFGGYYLNGNSGAIASGRIAYALGLNGPAVTIDTACSSSLVALHHACEALRRGDCTTALVGGVAVMATPTLLMEFTRQGGLAPDGLCKPFAAAADGTSFSEGVAMLVLQSLPEARRAGREVLAVVRGSALNQDGASNGLTAPSGAAQRQVILKALAGAGLTPEDVDAVEAHGTGTTLGDPIEGEALLATYGARRAPGRPLLLGSVKSNIGHTQAAAGLAGVIKMVLAMRHGVLPASLGVDEPTPHVDWSAGEVRLLTETTPWPVTGRPRRAGVSSFSFSGTNAHVLVEQAPAEEAADAGTAAAMPVVPWTLSAKSEAALRAQAARLLDHLDAEPRVSHVDIGYSLAVTRATLRHRAVVVGADPRALRAGLAGLAAGEPPDDVVRGVAPGTAHPGAVFVFPGQGAQWTGMAAPLIASSPVFAAKARECAEAFGPYLDWSPLDVLRGVPGARSLDDVDVVQVALFTTMVSLAELWRSCGVRPVAVVGHSQGEIAAACVAGALSLPDAARVVASRGRLIKEALAGRGGMASVALPPAEVESLLAPWADRLSVAAVNAPSSTVVAGDPGALEEMLARCEASGARARRIAVDYASHSAHVDAVREELLDLLAPVTPGECAVPFYSTVTGGPIDGHALTAGYWFENLRRPVDFLGAAESLLADGHRLFVECGPHPALTAGLEQIAHDRDAEVVAAGTLRRDDGGLDRFLTSLAEVHTGGGQVDWAAVFAGGGARRVPLPTYPFQRGRFWLDAPASGAGDVRAAGLAPAGHPLLGAAVELAGGDEAVFTGRISLPEHPWIAGHAAMGTVLLPGTASVELAAHMAARYGLGGVEELTSHAPLAVPDDGELTLQLTVGGADEAGRRSFTLHSRLAGEPWTLNAEATLQAEVPGAAAWEEAGGSRPPAGAAAVDIAGVYDRLAAAGYHYGDAFQGLRGVWRHGDELFAEVALPEGVDPAGYGLHPALFDAALHAVLADRDATGPAERLYLPFAWRGVAVRPTGSTALRVRITRRGDDEVALLATDLDGTPVVSVESLALRAVTAGRLRAAGGRHRDALFQLDWPVLPPPPGEPVPPERCAVLGDRPAGPARHRYAGLAALTAALDDGVRPPELVFAPVAADPADDVAATVRATLAGTLALVRSWLGEARLGSARLVILTRGAVSVEGDGPPDLAGASVWGLVRSAQMEHPGRFALVDTDGAPASSGALPAALAAGEPQLVIREGTVRAARLARVPEPGAAPPMAPGTVLITGGLGTVGGAVARHLVAERGCASLLLLGRRGMDTPGADRLVEELIALGARVRVAACDAADRDALAAVLADDPPAAVIHAAGVIDDGVVTALSPERLDRVLRSKVDAAVNLHELTRDHDLSEFVLFSSLSGVLGRAGQANYAAANAFLDAFAAHRRGLGLPGLSLAWGHWARESELTGGLGAADLRRLAAAGVAPMPEREALALFDAARGGQDAALVTARLDMAALRAVAADLPPVLRSLVRTPQGIGRDPERATDAAGVAPWRRELAGLSSAEREARLVELVRSRVAAVLGHPDPGGDAVDPGLPFKELGFDSLTAVELRNRLGTATGLRLPATLVFDHPTPAALASFLRAELTDDEAESGEADPVRAAVERLAAVVSGRPLDDVTRERLLDRLTSLTREWDEPREEPAVEVGSAGADELFGLLDEQFAASEAGGHPHLWPNDRT</sequence>
<dbReference type="InterPro" id="IPR001227">
    <property type="entry name" value="Ac_transferase_dom_sf"/>
</dbReference>
<dbReference type="Pfam" id="PF00550">
    <property type="entry name" value="PP-binding"/>
    <property type="match status" value="1"/>
</dbReference>
<dbReference type="CDD" id="cd00833">
    <property type="entry name" value="PKS"/>
    <property type="match status" value="1"/>
</dbReference>
<dbReference type="SMART" id="SM00822">
    <property type="entry name" value="PKS_KR"/>
    <property type="match status" value="1"/>
</dbReference>
<reference evidence="13 14" key="1">
    <citation type="submission" date="2020-08" db="EMBL/GenBank/DDBJ databases">
        <title>Sequencing the genomes of 1000 actinobacteria strains.</title>
        <authorList>
            <person name="Klenk H.-P."/>
        </authorList>
    </citation>
    <scope>NUCLEOTIDE SEQUENCE [LARGE SCALE GENOMIC DNA]</scope>
    <source>
        <strain evidence="13 14">DSM 45790</strain>
    </source>
</reference>
<dbReference type="InterPro" id="IPR009081">
    <property type="entry name" value="PP-bd_ACP"/>
</dbReference>
<dbReference type="SMART" id="SM00826">
    <property type="entry name" value="PKS_DH"/>
    <property type="match status" value="1"/>
</dbReference>
<keyword evidence="8" id="KW-0012">Acyltransferase</keyword>
<feature type="region of interest" description="N-terminal hotdog fold" evidence="9">
    <location>
        <begin position="929"/>
        <end position="1050"/>
    </location>
</feature>
<dbReference type="GO" id="GO:0006633">
    <property type="term" value="P:fatty acid biosynthetic process"/>
    <property type="evidence" value="ECO:0007669"/>
    <property type="project" value="InterPro"/>
</dbReference>
<protein>
    <submittedName>
        <fullName evidence="13">Acyl transferase domain-containing protein/acyl carrier protein</fullName>
    </submittedName>
</protein>
<dbReference type="InterPro" id="IPR049900">
    <property type="entry name" value="PKS_mFAS_DH"/>
</dbReference>
<dbReference type="InterPro" id="IPR006162">
    <property type="entry name" value="Ppantetheine_attach_site"/>
</dbReference>
<dbReference type="Pfam" id="PF21089">
    <property type="entry name" value="PKS_DH_N"/>
    <property type="match status" value="1"/>
</dbReference>
<dbReference type="InterPro" id="IPR014030">
    <property type="entry name" value="Ketoacyl_synth_N"/>
</dbReference>
<dbReference type="InterPro" id="IPR016035">
    <property type="entry name" value="Acyl_Trfase/lysoPLipase"/>
</dbReference>
<dbReference type="Gene3D" id="3.40.47.10">
    <property type="match status" value="1"/>
</dbReference>
<evidence type="ECO:0000313" key="14">
    <source>
        <dbReference type="Proteomes" id="UP000588112"/>
    </source>
</evidence>
<dbReference type="PANTHER" id="PTHR43775">
    <property type="entry name" value="FATTY ACID SYNTHASE"/>
    <property type="match status" value="1"/>
</dbReference>
<dbReference type="SUPFAM" id="SSF47336">
    <property type="entry name" value="ACP-like"/>
    <property type="match status" value="1"/>
</dbReference>
<dbReference type="InterPro" id="IPR055123">
    <property type="entry name" value="SpnB-like_Rossmann"/>
</dbReference>
<dbReference type="SUPFAM" id="SSF55048">
    <property type="entry name" value="Probable ACP-binding domain of malonyl-CoA ACP transacylase"/>
    <property type="match status" value="1"/>
</dbReference>
<keyword evidence="7" id="KW-0511">Multifunctional enzyme</keyword>
<dbReference type="SUPFAM" id="SSF51735">
    <property type="entry name" value="NAD(P)-binding Rossmann-fold domains"/>
    <property type="match status" value="2"/>
</dbReference>
<evidence type="ECO:0000259" key="12">
    <source>
        <dbReference type="PROSITE" id="PS52019"/>
    </source>
</evidence>
<dbReference type="Pfam" id="PF22953">
    <property type="entry name" value="SpnB_Rossmann"/>
    <property type="match status" value="1"/>
</dbReference>
<accession>A0A7W8Z508</accession>
<evidence type="ECO:0000256" key="6">
    <source>
        <dbReference type="ARBA" id="ARBA00023194"/>
    </source>
</evidence>
<evidence type="ECO:0000256" key="7">
    <source>
        <dbReference type="ARBA" id="ARBA00023268"/>
    </source>
</evidence>
<name>A0A7W8Z508_9ACTN</name>
<dbReference type="Pfam" id="PF02801">
    <property type="entry name" value="Ketoacyl-synt_C"/>
    <property type="match status" value="1"/>
</dbReference>
<dbReference type="GO" id="GO:0004312">
    <property type="term" value="F:fatty acid synthase activity"/>
    <property type="evidence" value="ECO:0007669"/>
    <property type="project" value="TreeGrafter"/>
</dbReference>
<dbReference type="Pfam" id="PF00698">
    <property type="entry name" value="Acyl_transf_1"/>
    <property type="match status" value="1"/>
</dbReference>
<organism evidence="13 14">
    <name type="scientific">Sphaerisporangium krabiense</name>
    <dbReference type="NCBI Taxonomy" id="763782"/>
    <lineage>
        <taxon>Bacteria</taxon>
        <taxon>Bacillati</taxon>
        <taxon>Actinomycetota</taxon>
        <taxon>Actinomycetes</taxon>
        <taxon>Streptosporangiales</taxon>
        <taxon>Streptosporangiaceae</taxon>
        <taxon>Sphaerisporangium</taxon>
    </lineage>
</organism>
<comment type="caution">
    <text evidence="13">The sequence shown here is derived from an EMBL/GenBank/DDBJ whole genome shotgun (WGS) entry which is preliminary data.</text>
</comment>
<evidence type="ECO:0000256" key="9">
    <source>
        <dbReference type="PROSITE-ProRule" id="PRU01363"/>
    </source>
</evidence>
<evidence type="ECO:0000256" key="5">
    <source>
        <dbReference type="ARBA" id="ARBA00022679"/>
    </source>
</evidence>
<comment type="pathway">
    <text evidence="2">Antibiotic biosynthesis.</text>
</comment>
<dbReference type="Gene3D" id="3.10.129.110">
    <property type="entry name" value="Polyketide synthase dehydratase"/>
    <property type="match status" value="1"/>
</dbReference>
<dbReference type="Pfam" id="PF08659">
    <property type="entry name" value="KR"/>
    <property type="match status" value="1"/>
</dbReference>
<dbReference type="Gene3D" id="3.30.70.3290">
    <property type="match status" value="1"/>
</dbReference>
<dbReference type="InterPro" id="IPR036291">
    <property type="entry name" value="NAD(P)-bd_dom_sf"/>
</dbReference>
<dbReference type="InterPro" id="IPR018201">
    <property type="entry name" value="Ketoacyl_synth_AS"/>
</dbReference>
<dbReference type="Gene3D" id="3.40.366.10">
    <property type="entry name" value="Malonyl-Coenzyme A Acyl Carrier Protein, domain 2"/>
    <property type="match status" value="1"/>
</dbReference>
<dbReference type="SUPFAM" id="SSF53901">
    <property type="entry name" value="Thiolase-like"/>
    <property type="match status" value="1"/>
</dbReference>
<keyword evidence="4" id="KW-0597">Phosphoprotein</keyword>
<dbReference type="FunFam" id="3.40.47.10:FF:000019">
    <property type="entry name" value="Polyketide synthase type I"/>
    <property type="match status" value="1"/>
</dbReference>
<gene>
    <name evidence="13" type="ORF">BJ981_003214</name>
</gene>
<keyword evidence="5 13" id="KW-0808">Transferase</keyword>
<dbReference type="InterPro" id="IPR049552">
    <property type="entry name" value="PKS_DH_N"/>
</dbReference>
<evidence type="ECO:0000313" key="13">
    <source>
        <dbReference type="EMBL" id="MBB5627515.1"/>
    </source>
</evidence>
<dbReference type="GO" id="GO:0004315">
    <property type="term" value="F:3-oxoacyl-[acyl-carrier-protein] synthase activity"/>
    <property type="evidence" value="ECO:0007669"/>
    <property type="project" value="InterPro"/>
</dbReference>
<evidence type="ECO:0000256" key="2">
    <source>
        <dbReference type="ARBA" id="ARBA00004792"/>
    </source>
</evidence>
<dbReference type="InterPro" id="IPR057326">
    <property type="entry name" value="KR_dom"/>
</dbReference>
<keyword evidence="14" id="KW-1185">Reference proteome</keyword>
<feature type="domain" description="PKS/mFAS DH" evidence="12">
    <location>
        <begin position="929"/>
        <end position="1203"/>
    </location>
</feature>
<dbReference type="PROSITE" id="PS50075">
    <property type="entry name" value="CARRIER"/>
    <property type="match status" value="1"/>
</dbReference>
<feature type="region of interest" description="C-terminal hotdog fold" evidence="9">
    <location>
        <begin position="1065"/>
        <end position="1203"/>
    </location>
</feature>
<dbReference type="Gene3D" id="1.10.1200.10">
    <property type="entry name" value="ACP-like"/>
    <property type="match status" value="1"/>
</dbReference>
<evidence type="ECO:0000259" key="11">
    <source>
        <dbReference type="PROSITE" id="PS52004"/>
    </source>
</evidence>
<dbReference type="SMART" id="SM00825">
    <property type="entry name" value="PKS_KS"/>
    <property type="match status" value="1"/>
</dbReference>
<dbReference type="PANTHER" id="PTHR43775:SF51">
    <property type="entry name" value="INACTIVE PHENOLPHTHIOCEROL SYNTHESIS POLYKETIDE SYNTHASE TYPE I PKS1-RELATED"/>
    <property type="match status" value="1"/>
</dbReference>
<dbReference type="InterPro" id="IPR020806">
    <property type="entry name" value="PKS_PP-bd"/>
</dbReference>
<evidence type="ECO:0000256" key="4">
    <source>
        <dbReference type="ARBA" id="ARBA00022553"/>
    </source>
</evidence>
<dbReference type="InterPro" id="IPR020841">
    <property type="entry name" value="PKS_Beta-ketoAc_synthase_dom"/>
</dbReference>
<evidence type="ECO:0000256" key="8">
    <source>
        <dbReference type="ARBA" id="ARBA00023315"/>
    </source>
</evidence>
<dbReference type="Pfam" id="PF16197">
    <property type="entry name" value="KAsynt_C_assoc"/>
    <property type="match status" value="1"/>
</dbReference>
<dbReference type="RefSeq" id="WP_184612166.1">
    <property type="nucleotide sequence ID" value="NZ_BOOS01000067.1"/>
</dbReference>
<dbReference type="GO" id="GO:0031177">
    <property type="term" value="F:phosphopantetheine binding"/>
    <property type="evidence" value="ECO:0007669"/>
    <property type="project" value="InterPro"/>
</dbReference>
<dbReference type="InterPro" id="IPR042104">
    <property type="entry name" value="PKS_dehydratase_sf"/>
</dbReference>
<proteinExistence type="predicted"/>
<dbReference type="SMART" id="SM00827">
    <property type="entry name" value="PKS_AT"/>
    <property type="match status" value="1"/>
</dbReference>
<dbReference type="Pfam" id="PF14765">
    <property type="entry name" value="PS-DH"/>
    <property type="match status" value="1"/>
</dbReference>
<dbReference type="SMART" id="SM01294">
    <property type="entry name" value="PKS_PP_betabranch"/>
    <property type="match status" value="1"/>
</dbReference>
<feature type="active site" description="Proton donor; for dehydratase activity" evidence="9">
    <location>
        <position position="1124"/>
    </location>
</feature>
<dbReference type="PROSITE" id="PS00606">
    <property type="entry name" value="KS3_1"/>
    <property type="match status" value="1"/>
</dbReference>
<dbReference type="FunFam" id="1.10.1200.10:FF:000007">
    <property type="entry name" value="Probable polyketide synthase pks17"/>
    <property type="match status" value="1"/>
</dbReference>
<dbReference type="InterPro" id="IPR014031">
    <property type="entry name" value="Ketoacyl_synth_C"/>
</dbReference>
<dbReference type="SUPFAM" id="SSF52151">
    <property type="entry name" value="FabD/lysophospholipase-like"/>
    <property type="match status" value="1"/>
</dbReference>
<feature type="active site" description="Proton acceptor; for dehydratase activity" evidence="9">
    <location>
        <position position="961"/>
    </location>
</feature>
<dbReference type="FunFam" id="3.40.366.10:FF:000002">
    <property type="entry name" value="Probable polyketide synthase 2"/>
    <property type="match status" value="1"/>
</dbReference>
<evidence type="ECO:0000259" key="10">
    <source>
        <dbReference type="PROSITE" id="PS50075"/>
    </source>
</evidence>